<dbReference type="OrthoDB" id="6021263at2759"/>
<dbReference type="AlphaFoldDB" id="A0A7H9B7W1"/>
<keyword evidence="3" id="KW-1185">Reference proteome</keyword>
<dbReference type="PANTHER" id="PTHR28266:SF1">
    <property type="entry name" value="LARGE RIBOSOMAL SUBUNIT PROTEIN ML58"/>
    <property type="match status" value="1"/>
</dbReference>
<name>A0A7H9B7W1_ZYGMR</name>
<reference evidence="2 3" key="1">
    <citation type="submission" date="2020-07" db="EMBL/GenBank/DDBJ databases">
        <title>The yeast mating-type switching endonuclease HO is a domesticated member of an unorthodox homing genetic element family.</title>
        <authorList>
            <person name="Coughlan A.Y."/>
            <person name="Lombardi L."/>
            <person name="Braun-Galleani S."/>
            <person name="Martos A.R."/>
            <person name="Galeote V."/>
            <person name="Bigey F."/>
            <person name="Dequin S."/>
            <person name="Byrne K.P."/>
            <person name="Wolfe K.H."/>
        </authorList>
    </citation>
    <scope>NUCLEOTIDE SEQUENCE [LARGE SCALE GENOMIC DNA]</scope>
    <source>
        <strain evidence="2 3">NRRL Y-6702</strain>
    </source>
</reference>
<protein>
    <submittedName>
        <fullName evidence="2">Uncharacterized protein</fullName>
    </submittedName>
</protein>
<evidence type="ECO:0000256" key="1">
    <source>
        <dbReference type="SAM" id="MobiDB-lite"/>
    </source>
</evidence>
<dbReference type="Pfam" id="PF12824">
    <property type="entry name" value="MRP-L20"/>
    <property type="match status" value="1"/>
</dbReference>
<evidence type="ECO:0000313" key="2">
    <source>
        <dbReference type="EMBL" id="QLG74069.1"/>
    </source>
</evidence>
<feature type="region of interest" description="Disordered" evidence="1">
    <location>
        <begin position="102"/>
        <end position="121"/>
    </location>
</feature>
<dbReference type="PANTHER" id="PTHR28266">
    <property type="entry name" value="54S RIBOSOMAL PROTEIN L20, MITOCHONDRIAL"/>
    <property type="match status" value="1"/>
</dbReference>
<dbReference type="GO" id="GO:0005762">
    <property type="term" value="C:mitochondrial large ribosomal subunit"/>
    <property type="evidence" value="ECO:0007669"/>
    <property type="project" value="TreeGrafter"/>
</dbReference>
<dbReference type="GeneID" id="59237827"/>
<gene>
    <name evidence="2" type="ORF">HG535_0F05810</name>
</gene>
<dbReference type="Proteomes" id="UP000509704">
    <property type="component" value="Chromosome 6"/>
</dbReference>
<organism evidence="2 3">
    <name type="scientific">Zygotorulaspora mrakii</name>
    <name type="common">Zygosaccharomyces mrakii</name>
    <dbReference type="NCBI Taxonomy" id="42260"/>
    <lineage>
        <taxon>Eukaryota</taxon>
        <taxon>Fungi</taxon>
        <taxon>Dikarya</taxon>
        <taxon>Ascomycota</taxon>
        <taxon>Saccharomycotina</taxon>
        <taxon>Saccharomycetes</taxon>
        <taxon>Saccharomycetales</taxon>
        <taxon>Saccharomycetaceae</taxon>
        <taxon>Zygotorulaspora</taxon>
    </lineage>
</organism>
<sequence>MQVFVRNFHGTHRSLKGVSRFIDNSKKIPELRGLPSIYNTKSSASNYKGYIKAKIPSAMYYSPAQSSSSGSINIETFPASFLPKGDSRKEFIKNLNSNDKLSGEHAPPVLTSRSTMNPDGKQYHLRPSDIETIKALRSEDPEKYTRKALAKQFNVSPLFISIVSDASKKRKLEMNDRLQQIKLKWHEKRAIARDDRKKRKEFWYRA</sequence>
<accession>A0A7H9B7W1</accession>
<evidence type="ECO:0000313" key="3">
    <source>
        <dbReference type="Proteomes" id="UP000509704"/>
    </source>
</evidence>
<dbReference type="InterPro" id="IPR024388">
    <property type="entry name" value="Ribosomal_mL58"/>
</dbReference>
<dbReference type="GO" id="GO:0003735">
    <property type="term" value="F:structural constituent of ribosome"/>
    <property type="evidence" value="ECO:0007669"/>
    <property type="project" value="TreeGrafter"/>
</dbReference>
<dbReference type="RefSeq" id="XP_037145794.1">
    <property type="nucleotide sequence ID" value="XM_037289899.1"/>
</dbReference>
<dbReference type="EMBL" id="CP058609">
    <property type="protein sequence ID" value="QLG74069.1"/>
    <property type="molecule type" value="Genomic_DNA"/>
</dbReference>
<proteinExistence type="predicted"/>
<dbReference type="KEGG" id="zmk:HG535_0F05810"/>